<evidence type="ECO:0008006" key="4">
    <source>
        <dbReference type="Google" id="ProtNLM"/>
    </source>
</evidence>
<organism evidence="2 3">
    <name type="scientific">Streptomyces kebangsaanensis</name>
    <dbReference type="NCBI Taxonomy" id="864058"/>
    <lineage>
        <taxon>Bacteria</taxon>
        <taxon>Bacillati</taxon>
        <taxon>Actinomycetota</taxon>
        <taxon>Actinomycetes</taxon>
        <taxon>Kitasatosporales</taxon>
        <taxon>Streptomycetaceae</taxon>
        <taxon>Streptomyces</taxon>
    </lineage>
</organism>
<evidence type="ECO:0000256" key="1">
    <source>
        <dbReference type="SAM" id="Phobius"/>
    </source>
</evidence>
<accession>A0ABW6KZT0</accession>
<dbReference type="RefSeq" id="WP_388349190.1">
    <property type="nucleotide sequence ID" value="NZ_JBIAFJ010000019.1"/>
</dbReference>
<feature type="transmembrane region" description="Helical" evidence="1">
    <location>
        <begin position="12"/>
        <end position="32"/>
    </location>
</feature>
<evidence type="ECO:0000313" key="3">
    <source>
        <dbReference type="Proteomes" id="UP001601197"/>
    </source>
</evidence>
<keyword evidence="1" id="KW-0812">Transmembrane</keyword>
<keyword evidence="3" id="KW-1185">Reference proteome</keyword>
<sequence>MAHRAETVPRATWAARWTGALLCLAVAVIHVLDQGGITATRDPYYVGVAYHVLEVAAVVAAVLLLVGLVRPGWLLAVGVAVGPLLGYVLSRGPGLPGYSDDIGNWTEPLGLVSLAVEGALLLLSVPFFVRSVRRRGTSRAAARQTGR</sequence>
<protein>
    <recommendedName>
        <fullName evidence="4">DoxX family protein</fullName>
    </recommendedName>
</protein>
<feature type="transmembrane region" description="Helical" evidence="1">
    <location>
        <begin position="44"/>
        <end position="66"/>
    </location>
</feature>
<comment type="caution">
    <text evidence="2">The sequence shown here is derived from an EMBL/GenBank/DDBJ whole genome shotgun (WGS) entry which is preliminary data.</text>
</comment>
<feature type="transmembrane region" description="Helical" evidence="1">
    <location>
        <begin position="109"/>
        <end position="129"/>
    </location>
</feature>
<gene>
    <name evidence="2" type="ORF">ACFYNZ_21010</name>
</gene>
<keyword evidence="1" id="KW-1133">Transmembrane helix</keyword>
<proteinExistence type="predicted"/>
<name>A0ABW6KZT0_9ACTN</name>
<feature type="transmembrane region" description="Helical" evidence="1">
    <location>
        <begin position="73"/>
        <end position="89"/>
    </location>
</feature>
<keyword evidence="1" id="KW-0472">Membrane</keyword>
<dbReference type="EMBL" id="JBIAFJ010000019">
    <property type="protein sequence ID" value="MFE9171940.1"/>
    <property type="molecule type" value="Genomic_DNA"/>
</dbReference>
<dbReference type="Proteomes" id="UP001601197">
    <property type="component" value="Unassembled WGS sequence"/>
</dbReference>
<reference evidence="2 3" key="1">
    <citation type="submission" date="2024-10" db="EMBL/GenBank/DDBJ databases">
        <title>The Natural Products Discovery Center: Release of the First 8490 Sequenced Strains for Exploring Actinobacteria Biosynthetic Diversity.</title>
        <authorList>
            <person name="Kalkreuter E."/>
            <person name="Kautsar S.A."/>
            <person name="Yang D."/>
            <person name="Bader C.D."/>
            <person name="Teijaro C.N."/>
            <person name="Fluegel L."/>
            <person name="Davis C.M."/>
            <person name="Simpson J.R."/>
            <person name="Lauterbach L."/>
            <person name="Steele A.D."/>
            <person name="Gui C."/>
            <person name="Meng S."/>
            <person name="Li G."/>
            <person name="Viehrig K."/>
            <person name="Ye F."/>
            <person name="Su P."/>
            <person name="Kiefer A.F."/>
            <person name="Nichols A."/>
            <person name="Cepeda A.J."/>
            <person name="Yan W."/>
            <person name="Fan B."/>
            <person name="Jiang Y."/>
            <person name="Adhikari A."/>
            <person name="Zheng C.-J."/>
            <person name="Schuster L."/>
            <person name="Cowan T.M."/>
            <person name="Smanski M.J."/>
            <person name="Chevrette M.G."/>
            <person name="De Carvalho L.P.S."/>
            <person name="Shen B."/>
        </authorList>
    </citation>
    <scope>NUCLEOTIDE SEQUENCE [LARGE SCALE GENOMIC DNA]</scope>
    <source>
        <strain evidence="2 3">NPDC007147</strain>
    </source>
</reference>
<evidence type="ECO:0000313" key="2">
    <source>
        <dbReference type="EMBL" id="MFE9171940.1"/>
    </source>
</evidence>